<evidence type="ECO:0000256" key="1">
    <source>
        <dbReference type="SAM" id="MobiDB-lite"/>
    </source>
</evidence>
<reference evidence="3" key="1">
    <citation type="submission" date="2025-08" db="UniProtKB">
        <authorList>
            <consortium name="RefSeq"/>
        </authorList>
    </citation>
    <scope>IDENTIFICATION</scope>
    <source>
        <tissue evidence="3">Thorax and Abdomen</tissue>
    </source>
</reference>
<dbReference type="Proteomes" id="UP000829291">
    <property type="component" value="Chromosome 5"/>
</dbReference>
<evidence type="ECO:0000313" key="3">
    <source>
        <dbReference type="RefSeq" id="XP_046596044.1"/>
    </source>
</evidence>
<accession>A0ABM3G6Y9</accession>
<dbReference type="RefSeq" id="XP_046596044.1">
    <property type="nucleotide sequence ID" value="XM_046740088.1"/>
</dbReference>
<gene>
    <name evidence="3" type="primary">LOC107228021</name>
</gene>
<name>A0ABM3G6Y9_NEOLC</name>
<proteinExistence type="predicted"/>
<evidence type="ECO:0000313" key="2">
    <source>
        <dbReference type="Proteomes" id="UP000829291"/>
    </source>
</evidence>
<protein>
    <submittedName>
        <fullName evidence="3">Uncharacterized protein LOC107228021 isoform X1</fullName>
    </submittedName>
</protein>
<sequence length="153" mass="17659">MAKHRVSPGAMPRIPGSIPRPNKEHSSPAFTISRPFVGLSRREEVCKNVAGNEDGPFTHVADPRLRLDTIRRFECPGVLRVQQPHRQTVRRFRSSRLAEENMPQQRERHQVQLVSEDRSDGRFLRLRTETGETNHKNLWLGRIEVPKSVLRKG</sequence>
<feature type="region of interest" description="Disordered" evidence="1">
    <location>
        <begin position="1"/>
        <end position="32"/>
    </location>
</feature>
<keyword evidence="2" id="KW-1185">Reference proteome</keyword>
<organism evidence="2 3">
    <name type="scientific">Neodiprion lecontei</name>
    <name type="common">Redheaded pine sawfly</name>
    <dbReference type="NCBI Taxonomy" id="441921"/>
    <lineage>
        <taxon>Eukaryota</taxon>
        <taxon>Metazoa</taxon>
        <taxon>Ecdysozoa</taxon>
        <taxon>Arthropoda</taxon>
        <taxon>Hexapoda</taxon>
        <taxon>Insecta</taxon>
        <taxon>Pterygota</taxon>
        <taxon>Neoptera</taxon>
        <taxon>Endopterygota</taxon>
        <taxon>Hymenoptera</taxon>
        <taxon>Tenthredinoidea</taxon>
        <taxon>Diprionidae</taxon>
        <taxon>Diprioninae</taxon>
        <taxon>Neodiprion</taxon>
    </lineage>
</organism>
<dbReference type="GeneID" id="107228021"/>